<feature type="coiled-coil region" evidence="1">
    <location>
        <begin position="759"/>
        <end position="786"/>
    </location>
</feature>
<dbReference type="AlphaFoldDB" id="A0A4R1GAV8"/>
<gene>
    <name evidence="2" type="ORF">CLV27_0804</name>
</gene>
<sequence>MRSNIEKSNYQVFEIDDRSNELGRTFCLKLLELYIQERRWLHANPSVYQELKDVVEEYIVRTKALKDFEKTLWECVKNKEKKVFLFLGNKGAGKTSKINYFVNTQTGKLNEENYSWIRIDLTKVYRILFGRRRRERKEIKKELIRYLSAQTLYVYTKYGITGVDRVLASVGEEEFLEKLPKKALRGWGYIKKGILEDPKFYDSIFSKPINWRYVVEAHNVVIELLRRKGKKIILLIDGIDNIDYSLISTELKEGIEDFIEEIVHWIHEEKEEKMSYEKLFVFLRKDSLKLFKLPQVLSNYGIYEEISLPEESFVEVLSGIKKTLEEKKEGSNLKEKAFRGLLDSILDTNRRIYGMGKGCSSFVIALMNNKLQEVYEKIRESCYDVCYKSKCFFPQNVKFKRDVKERFRTEFGEETARFLLYLRDLVEKLPSELVGDFANFIGKFPEFVKVAFERKNIDVKKLDTEDFITRLYNSNLRALLDDAVAVYIYVYSYLRCCKETIFGVSEYLSSSFRLVTEALFRKGKFYSPSYKDKLYVPPYSDVTFPNLLNITLRGEPKPPLMTIFLLYFLLVNRKSGTHKTTNYIASVLRREFKKDWISDEYVRGNLLRPLWECGYVKLGDNDDCWYITDKGEWILLYTFRDINAFSSLCYNGVIRKKYHRLLVKYTDLGGNLGDGNPWKEYLSVTLRNSVVLLAFLQEEIQYLEDEYSYHLESLIFNEELKKDFEEFLIFYLGKLETNWIMETIEVDLRNFGDSGDEIIRRVEGILDKLTKDSKDLIEKLQRIKREDLLTLSRKAFDALKFEEKLSLLKWLMKYRPGEVVPEYKDPSLLADDYISHVFLFGNFEESELQKRRSAIVNNYSKANYHPKELINKISKFLGGENG</sequence>
<dbReference type="RefSeq" id="WP_132526031.1">
    <property type="nucleotide sequence ID" value="NZ_SMFV01000002.1"/>
</dbReference>
<comment type="caution">
    <text evidence="2">The sequence shown here is derived from an EMBL/GenBank/DDBJ whole genome shotgun (WGS) entry which is preliminary data.</text>
</comment>
<reference evidence="2 3" key="1">
    <citation type="submission" date="2019-03" db="EMBL/GenBank/DDBJ databases">
        <title>Genomic Encyclopedia of Archaeal and Bacterial Type Strains, Phase II (KMG-II): from individual species to whole genera.</title>
        <authorList>
            <person name="Goeker M."/>
        </authorList>
    </citation>
    <scope>NUCLEOTIDE SEQUENCE [LARGE SCALE GENOMIC DNA]</scope>
    <source>
        <strain evidence="2 3">DSM 24425</strain>
    </source>
</reference>
<protein>
    <submittedName>
        <fullName evidence="2">Uncharacterized protein</fullName>
    </submittedName>
</protein>
<dbReference type="EMBL" id="SMFV01000002">
    <property type="protein sequence ID" value="TCK05377.1"/>
    <property type="molecule type" value="Genomic_DNA"/>
</dbReference>
<evidence type="ECO:0000256" key="1">
    <source>
        <dbReference type="SAM" id="Coils"/>
    </source>
</evidence>
<dbReference type="InterPro" id="IPR027417">
    <property type="entry name" value="P-loop_NTPase"/>
</dbReference>
<dbReference type="Proteomes" id="UP000295777">
    <property type="component" value="Unassembled WGS sequence"/>
</dbReference>
<evidence type="ECO:0000313" key="3">
    <source>
        <dbReference type="Proteomes" id="UP000295777"/>
    </source>
</evidence>
<dbReference type="SUPFAM" id="SSF52540">
    <property type="entry name" value="P-loop containing nucleoside triphosphate hydrolases"/>
    <property type="match status" value="1"/>
</dbReference>
<keyword evidence="1" id="KW-0175">Coiled coil</keyword>
<organism evidence="2 3">
    <name type="scientific">Phorcysia thermohydrogeniphila</name>
    <dbReference type="NCBI Taxonomy" id="936138"/>
    <lineage>
        <taxon>Bacteria</taxon>
        <taxon>Pseudomonadati</taxon>
        <taxon>Aquificota</taxon>
        <taxon>Aquificia</taxon>
        <taxon>Desulfurobacteriales</taxon>
        <taxon>Desulfurobacteriaceae</taxon>
        <taxon>Phorcysia</taxon>
    </lineage>
</organism>
<proteinExistence type="predicted"/>
<dbReference type="Gene3D" id="3.40.50.300">
    <property type="entry name" value="P-loop containing nucleotide triphosphate hydrolases"/>
    <property type="match status" value="1"/>
</dbReference>
<evidence type="ECO:0000313" key="2">
    <source>
        <dbReference type="EMBL" id="TCK05377.1"/>
    </source>
</evidence>
<accession>A0A4R1GAV8</accession>
<keyword evidence="3" id="KW-1185">Reference proteome</keyword>
<name>A0A4R1GAV8_9BACT</name>